<organism evidence="1 2">
    <name type="scientific">Mycobacteroides immunogenum</name>
    <dbReference type="NCBI Taxonomy" id="83262"/>
    <lineage>
        <taxon>Bacteria</taxon>
        <taxon>Bacillati</taxon>
        <taxon>Actinomycetota</taxon>
        <taxon>Actinomycetes</taxon>
        <taxon>Mycobacteriales</taxon>
        <taxon>Mycobacteriaceae</taxon>
        <taxon>Mycobacteroides</taxon>
    </lineage>
</organism>
<sequence length="168" mass="17748">MLNGKRIIAAGIRGNVNKTGIVAALAAALRDTKMTNYANSNVSESLTYSHDSVGVDGSSVGVFAQVGDSATLADRMNPTRAAQRFFGSMKALADWELMTPGQIAQQVQRSAFPNGYALEVPRAKAFYLQNVAAVHDVVCPAGEPLILDEPSCSTAPEPARMPATVVPR</sequence>
<reference evidence="1 2" key="1">
    <citation type="submission" date="2016-01" db="EMBL/GenBank/DDBJ databases">
        <title>Mycobacterium immunogenum strain CD11_6 genome sequencing and assembly.</title>
        <authorList>
            <person name="Kaur G."/>
            <person name="Nair G.R."/>
            <person name="Mayilraj S."/>
        </authorList>
    </citation>
    <scope>NUCLEOTIDE SEQUENCE [LARGE SCALE GENOMIC DNA]</scope>
    <source>
        <strain evidence="1 2">CD11-6</strain>
    </source>
</reference>
<dbReference type="Proteomes" id="UP000186919">
    <property type="component" value="Unassembled WGS sequence"/>
</dbReference>
<dbReference type="EMBL" id="LQYE01000007">
    <property type="protein sequence ID" value="OAT69328.1"/>
    <property type="molecule type" value="Genomic_DNA"/>
</dbReference>
<dbReference type="AlphaFoldDB" id="A0A179VBQ6"/>
<evidence type="ECO:0000313" key="2">
    <source>
        <dbReference type="Proteomes" id="UP000186919"/>
    </source>
</evidence>
<proteinExistence type="predicted"/>
<name>A0A179VBQ6_9MYCO</name>
<evidence type="ECO:0000313" key="1">
    <source>
        <dbReference type="EMBL" id="OAT69328.1"/>
    </source>
</evidence>
<comment type="caution">
    <text evidence="1">The sequence shown here is derived from an EMBL/GenBank/DDBJ whole genome shotgun (WGS) entry which is preliminary data.</text>
</comment>
<protein>
    <submittedName>
        <fullName evidence="1">Uncharacterized protein</fullName>
    </submittedName>
</protein>
<gene>
    <name evidence="1" type="ORF">AWB85_21425</name>
</gene>
<accession>A0A179VBQ6</accession>